<keyword evidence="2" id="KW-0106">Calcium</keyword>
<dbReference type="PANTHER" id="PTHR22656:SF1">
    <property type="entry name" value="EF-HAND CALCIUM-BINDING DOMAIN-CONTAINING PROTEIN 13"/>
    <property type="match status" value="1"/>
</dbReference>
<dbReference type="Gene3D" id="1.10.238.10">
    <property type="entry name" value="EF-hand"/>
    <property type="match status" value="3"/>
</dbReference>
<reference evidence="5" key="1">
    <citation type="submission" date="2012-07" db="EMBL/GenBank/DDBJ databases">
        <title>Genome of the Chinese tree shrew, a rising model animal genetically related to primates.</title>
        <authorList>
            <person name="Zhang G."/>
            <person name="Fan Y."/>
            <person name="Yao Y."/>
            <person name="Huang Z."/>
        </authorList>
    </citation>
    <scope>NUCLEOTIDE SEQUENCE [LARGE SCALE GENOMIC DNA]</scope>
</reference>
<reference evidence="5" key="2">
    <citation type="journal article" date="2013" name="Nat. Commun.">
        <title>Genome of the Chinese tree shrew.</title>
        <authorList>
            <person name="Fan Y."/>
            <person name="Huang Z.Y."/>
            <person name="Cao C.C."/>
            <person name="Chen C.S."/>
            <person name="Chen Y.X."/>
            <person name="Fan D.D."/>
            <person name="He J."/>
            <person name="Hou H.L."/>
            <person name="Hu L."/>
            <person name="Hu X.T."/>
            <person name="Jiang X.T."/>
            <person name="Lai R."/>
            <person name="Lang Y.S."/>
            <person name="Liang B."/>
            <person name="Liao S.G."/>
            <person name="Mu D."/>
            <person name="Ma Y.Y."/>
            <person name="Niu Y.Y."/>
            <person name="Sun X.Q."/>
            <person name="Xia J.Q."/>
            <person name="Xiao J."/>
            <person name="Xiong Z.Q."/>
            <person name="Xu L."/>
            <person name="Yang L."/>
            <person name="Zhang Y."/>
            <person name="Zhao W."/>
            <person name="Zhao X.D."/>
            <person name="Zheng Y.T."/>
            <person name="Zhou J.M."/>
            <person name="Zhu Y.B."/>
            <person name="Zhang G.J."/>
            <person name="Wang J."/>
            <person name="Yao Y.G."/>
        </authorList>
    </citation>
    <scope>NUCLEOTIDE SEQUENCE [LARGE SCALE GENOMIC DNA]</scope>
</reference>
<keyword evidence="5" id="KW-1185">Reference proteome</keyword>
<dbReference type="FunCoup" id="L9JBW8">
    <property type="interactions" value="2"/>
</dbReference>
<dbReference type="PROSITE" id="PS50222">
    <property type="entry name" value="EF_HAND_2"/>
    <property type="match status" value="1"/>
</dbReference>
<evidence type="ECO:0000259" key="3">
    <source>
        <dbReference type="PROSITE" id="PS50222"/>
    </source>
</evidence>
<gene>
    <name evidence="4" type="ORF">TREES_T100007940</name>
</gene>
<accession>L9JBW8</accession>
<feature type="domain" description="EF-hand" evidence="3">
    <location>
        <begin position="453"/>
        <end position="488"/>
    </location>
</feature>
<keyword evidence="1" id="KW-0677">Repeat</keyword>
<evidence type="ECO:0000256" key="2">
    <source>
        <dbReference type="ARBA" id="ARBA00022837"/>
    </source>
</evidence>
<dbReference type="Proteomes" id="UP000011518">
    <property type="component" value="Unassembled WGS sequence"/>
</dbReference>
<feature type="non-terminal residue" evidence="4">
    <location>
        <position position="640"/>
    </location>
</feature>
<proteinExistence type="predicted"/>
<dbReference type="InParanoid" id="L9JBW8"/>
<dbReference type="InterPro" id="IPR011992">
    <property type="entry name" value="EF-hand-dom_pair"/>
</dbReference>
<evidence type="ECO:0000313" key="4">
    <source>
        <dbReference type="EMBL" id="ELW47794.1"/>
    </source>
</evidence>
<dbReference type="PANTHER" id="PTHR22656">
    <property type="entry name" value="EF-HAND CALCIUM-BINDING DOMAIN-CONTAINING PROTEIN 13"/>
    <property type="match status" value="1"/>
</dbReference>
<evidence type="ECO:0000256" key="1">
    <source>
        <dbReference type="ARBA" id="ARBA00022737"/>
    </source>
</evidence>
<dbReference type="SUPFAM" id="SSF47473">
    <property type="entry name" value="EF-hand"/>
    <property type="match status" value="3"/>
</dbReference>
<organism evidence="4 5">
    <name type="scientific">Tupaia chinensis</name>
    <name type="common">Chinese tree shrew</name>
    <name type="synonym">Tupaia belangeri chinensis</name>
    <dbReference type="NCBI Taxonomy" id="246437"/>
    <lineage>
        <taxon>Eukaryota</taxon>
        <taxon>Metazoa</taxon>
        <taxon>Chordata</taxon>
        <taxon>Craniata</taxon>
        <taxon>Vertebrata</taxon>
        <taxon>Euteleostomi</taxon>
        <taxon>Mammalia</taxon>
        <taxon>Eutheria</taxon>
        <taxon>Euarchontoglires</taxon>
        <taxon>Scandentia</taxon>
        <taxon>Tupaiidae</taxon>
        <taxon>Tupaia</taxon>
    </lineage>
</organism>
<sequence length="640" mass="72822">IKIRSGKIYVNDLPMILCTLKTSVSDSEMRQALKTIDIDAFQDALKIFCRIKDGRVEIDEVIAVLDSMNIPISSETFQEVIKHTYVDDNHMVDIGDIVFTLNELLQQYEDVSIMEGSALDDTSDRKLSNVAEGYLQYRKKSSLSPRLPESSVSKRLNKKNLQHLHSKIKEESDDLELKRPKSTLQIRKFLDGIDSSDVGFQEPNSKNELNFRKHLEKDEIHESKSKPQSFKSITNLSKSLDKSDISTISELKKPAVRRHSSILQQVSSKEKTAVTALENACEAISKLQENYIVAEELQSLLPSVGISLSDKEFQKIVKDTTKNENGMVKLDDFISALYKERSLPEYNVLTDVINAVDKIKDENVDSEHLNTCLQNFGIYLSKPEFEKLTELTEADEIKKVNFKELVDTMMTNTERFSEKLLLSDAVENFHNLSKEKMDVSDLWNTLSGMNSNLKKDEFVAALKLATVDEGGKVQFEEFAKVVKNVHDASRFEDLQGVVSALDLLEGDMIPGEKLEDFLKHIGIQAPKEEAEKILQSDFVSEDNMVNVKDCMKTLRDTKKFSNFIDFRKEALSSNLKLPKVNDNMEVDLKDLLMEMKESPHFKKSVENGKVTIQEFMTKFSDTLITPKAAGEFYIICIYRP</sequence>
<dbReference type="EMBL" id="KB321091">
    <property type="protein sequence ID" value="ELW47794.1"/>
    <property type="molecule type" value="Genomic_DNA"/>
</dbReference>
<dbReference type="AlphaFoldDB" id="L9JBW8"/>
<dbReference type="InterPro" id="IPR002048">
    <property type="entry name" value="EF_hand_dom"/>
</dbReference>
<evidence type="ECO:0000313" key="5">
    <source>
        <dbReference type="Proteomes" id="UP000011518"/>
    </source>
</evidence>
<dbReference type="STRING" id="246437.L9JBW8"/>
<dbReference type="GO" id="GO:0005509">
    <property type="term" value="F:calcium ion binding"/>
    <property type="evidence" value="ECO:0007669"/>
    <property type="project" value="InterPro"/>
</dbReference>
<name>L9JBW8_TUPCH</name>
<protein>
    <recommendedName>
        <fullName evidence="3">EF-hand domain-containing protein</fullName>
    </recommendedName>
</protein>